<evidence type="ECO:0000313" key="1">
    <source>
        <dbReference type="EMBL" id="OKL55429.1"/>
    </source>
</evidence>
<evidence type="ECO:0000313" key="2">
    <source>
        <dbReference type="Proteomes" id="UP000214365"/>
    </source>
</evidence>
<dbReference type="GeneID" id="31009064"/>
<dbReference type="OrthoDB" id="3511730at2759"/>
<evidence type="ECO:0008006" key="3">
    <source>
        <dbReference type="Google" id="ProtNLM"/>
    </source>
</evidence>
<proteinExistence type="predicted"/>
<name>A0A1Q5Q6F9_TALAT</name>
<protein>
    <recommendedName>
        <fullName evidence="3">AB hydrolase-1 domain-containing protein</fullName>
    </recommendedName>
</protein>
<dbReference type="InterPro" id="IPR029058">
    <property type="entry name" value="AB_hydrolase_fold"/>
</dbReference>
<reference evidence="1 2" key="1">
    <citation type="submission" date="2015-06" db="EMBL/GenBank/DDBJ databases">
        <title>Talaromyces atroroseus IBT 11181 draft genome.</title>
        <authorList>
            <person name="Rasmussen K.B."/>
            <person name="Rasmussen S."/>
            <person name="Petersen B."/>
            <person name="Sicheritz-Ponten T."/>
            <person name="Mortensen U.H."/>
            <person name="Thrane U."/>
        </authorList>
    </citation>
    <scope>NUCLEOTIDE SEQUENCE [LARGE SCALE GENOMIC DNA]</scope>
    <source>
        <strain evidence="1 2">IBT 11181</strain>
    </source>
</reference>
<comment type="caution">
    <text evidence="1">The sequence shown here is derived from an EMBL/GenBank/DDBJ whole genome shotgun (WGS) entry which is preliminary data.</text>
</comment>
<organism evidence="1 2">
    <name type="scientific">Talaromyces atroroseus</name>
    <dbReference type="NCBI Taxonomy" id="1441469"/>
    <lineage>
        <taxon>Eukaryota</taxon>
        <taxon>Fungi</taxon>
        <taxon>Dikarya</taxon>
        <taxon>Ascomycota</taxon>
        <taxon>Pezizomycotina</taxon>
        <taxon>Eurotiomycetes</taxon>
        <taxon>Eurotiomycetidae</taxon>
        <taxon>Eurotiales</taxon>
        <taxon>Trichocomaceae</taxon>
        <taxon>Talaromyces</taxon>
        <taxon>Talaromyces sect. Trachyspermi</taxon>
    </lineage>
</organism>
<accession>A0A1Q5Q6F9</accession>
<dbReference type="EMBL" id="LFMY01000021">
    <property type="protein sequence ID" value="OKL55429.1"/>
    <property type="molecule type" value="Genomic_DNA"/>
</dbReference>
<dbReference type="Proteomes" id="UP000214365">
    <property type="component" value="Unassembled WGS sequence"/>
</dbReference>
<keyword evidence="2" id="KW-1185">Reference proteome</keyword>
<dbReference type="RefSeq" id="XP_020115550.1">
    <property type="nucleotide sequence ID" value="XM_020265237.1"/>
</dbReference>
<sequence>MSLHQPVIFNSPSHPGRNVSYLHLNEGAAHTLLFCYGAADASLAVNVFQPFVESHPDLSVLCVDRWTQGDDVARSGQQLISELSEITLELLDFLHIQRFAIAAHSAGVYQLLDLARHAGAKRLTNLFFVCTHIPAPYTGSKLMEWMCTMPNSLFRMVTKLDSSLGDTWIASAFVGIFGKEEPEGDAENALVAPKARQRLVAQHIRTQFRDQKAARERLDIDYRIGYERFEGITNDTLMRLYKDCPIDPTWFTTNGDVFFGPESVHRMVEHLQKADWKIIVVPEGTHADIYFRVKVWEKMYTEIIAAKEGS</sequence>
<dbReference type="AlphaFoldDB" id="A0A1Q5Q6F9"/>
<dbReference type="Gene3D" id="3.40.50.1820">
    <property type="entry name" value="alpha/beta hydrolase"/>
    <property type="match status" value="1"/>
</dbReference>
<gene>
    <name evidence="1" type="ORF">UA08_09308</name>
</gene>
<dbReference type="SUPFAM" id="SSF53474">
    <property type="entry name" value="alpha/beta-Hydrolases"/>
    <property type="match status" value="1"/>
</dbReference>